<dbReference type="Pfam" id="PF02660">
    <property type="entry name" value="G3P_acyltransf"/>
    <property type="match status" value="1"/>
</dbReference>
<feature type="transmembrane region" description="Helical" evidence="10">
    <location>
        <begin position="62"/>
        <end position="84"/>
    </location>
</feature>
<dbReference type="EMBL" id="CP101808">
    <property type="protein sequence ID" value="UUD36915.1"/>
    <property type="molecule type" value="Genomic_DNA"/>
</dbReference>
<evidence type="ECO:0000313" key="12">
    <source>
        <dbReference type="Proteomes" id="UP001059576"/>
    </source>
</evidence>
<keyword evidence="4 10" id="KW-0812">Transmembrane</keyword>
<dbReference type="RefSeq" id="WP_129722815.1">
    <property type="nucleotide sequence ID" value="NZ_CP101808.1"/>
</dbReference>
<keyword evidence="3 10" id="KW-0808">Transferase</keyword>
<sequence length="233" mass="25874">MHGYVILYNLVLLVIGYLIGSFNIALFISKRKLKEDIRDKGSGNAGATNGLRVYGKKIGLTILLFDFFKSYIPILIIGLLARFLEPVGENWFYNNYIIPQSIGLGVVIGHIFPIYHNFRGGKGASCFAGLITSINITLFIIGLILFIAMVYITKIVSISVISVTLVLSGLAFIPWIATGSPLAELNKSVKECFWLIGIVSCLSYIFVLIAHRQNIIRLVKGQENSFKKKQPEN</sequence>
<keyword evidence="2 10" id="KW-0444">Lipid biosynthesis</keyword>
<dbReference type="InterPro" id="IPR003811">
    <property type="entry name" value="G3P_acylTferase_PlsY"/>
</dbReference>
<reference evidence="11" key="1">
    <citation type="submission" date="2022-07" db="EMBL/GenBank/DDBJ databases">
        <title>Complete genome of Mycoplasma equigenitalium type strain T37.</title>
        <authorList>
            <person name="Spergser J."/>
        </authorList>
    </citation>
    <scope>NUCLEOTIDE SEQUENCE</scope>
    <source>
        <strain evidence="11">T37</strain>
    </source>
</reference>
<accession>A0ABY5J1P9</accession>
<evidence type="ECO:0000256" key="8">
    <source>
        <dbReference type="ARBA" id="ARBA00023209"/>
    </source>
</evidence>
<feature type="transmembrane region" description="Helical" evidence="10">
    <location>
        <begin position="6"/>
        <end position="28"/>
    </location>
</feature>
<protein>
    <recommendedName>
        <fullName evidence="10">Glycerol-3-phosphate acyltransferase</fullName>
    </recommendedName>
    <alternativeName>
        <fullName evidence="10">Acyl-PO4 G3P acyltransferase</fullName>
    </alternativeName>
    <alternativeName>
        <fullName evidence="10">Acyl-phosphate--glycerol-3-phosphate acyltransferase</fullName>
    </alternativeName>
    <alternativeName>
        <fullName evidence="10">G3P acyltransferase</fullName>
        <shortName evidence="10">GPAT</shortName>
        <ecNumber evidence="10">2.3.1.275</ecNumber>
    </alternativeName>
    <alternativeName>
        <fullName evidence="10">Lysophosphatidic acid synthase</fullName>
        <shortName evidence="10">LPA synthase</shortName>
    </alternativeName>
</protein>
<keyword evidence="9 10" id="KW-1208">Phospholipid metabolism</keyword>
<gene>
    <name evidence="10 11" type="primary">plsY</name>
    <name evidence="11" type="ORF">NPA09_03385</name>
</gene>
<keyword evidence="12" id="KW-1185">Reference proteome</keyword>
<evidence type="ECO:0000256" key="3">
    <source>
        <dbReference type="ARBA" id="ARBA00022679"/>
    </source>
</evidence>
<evidence type="ECO:0000313" key="11">
    <source>
        <dbReference type="EMBL" id="UUD36915.1"/>
    </source>
</evidence>
<keyword evidence="5 10" id="KW-1133">Transmembrane helix</keyword>
<dbReference type="HAMAP" id="MF_01043">
    <property type="entry name" value="PlsY"/>
    <property type="match status" value="1"/>
</dbReference>
<keyword evidence="6 10" id="KW-0443">Lipid metabolism</keyword>
<name>A0ABY5J1P9_9BACT</name>
<evidence type="ECO:0000256" key="4">
    <source>
        <dbReference type="ARBA" id="ARBA00022692"/>
    </source>
</evidence>
<evidence type="ECO:0000256" key="9">
    <source>
        <dbReference type="ARBA" id="ARBA00023264"/>
    </source>
</evidence>
<dbReference type="GO" id="GO:0004366">
    <property type="term" value="F:glycerol-3-phosphate O-acyltransferase activity"/>
    <property type="evidence" value="ECO:0007669"/>
    <property type="project" value="UniProtKB-EC"/>
</dbReference>
<evidence type="ECO:0000256" key="5">
    <source>
        <dbReference type="ARBA" id="ARBA00022989"/>
    </source>
</evidence>
<comment type="catalytic activity">
    <reaction evidence="10">
        <text>an acyl phosphate + sn-glycerol 3-phosphate = a 1-acyl-sn-glycero-3-phosphate + phosphate</text>
        <dbReference type="Rhea" id="RHEA:34075"/>
        <dbReference type="ChEBI" id="CHEBI:43474"/>
        <dbReference type="ChEBI" id="CHEBI:57597"/>
        <dbReference type="ChEBI" id="CHEBI:57970"/>
        <dbReference type="ChEBI" id="CHEBI:59918"/>
        <dbReference type="EC" id="2.3.1.275"/>
    </reaction>
</comment>
<comment type="subcellular location">
    <subcellularLocation>
        <location evidence="10">Cell membrane</location>
        <topology evidence="10">Multi-pass membrane protein</topology>
    </subcellularLocation>
</comment>
<organism evidence="11 12">
    <name type="scientific">Mycoplasmopsis equigenitalium</name>
    <dbReference type="NCBI Taxonomy" id="114883"/>
    <lineage>
        <taxon>Bacteria</taxon>
        <taxon>Bacillati</taxon>
        <taxon>Mycoplasmatota</taxon>
        <taxon>Mycoplasmoidales</taxon>
        <taxon>Metamycoplasmataceae</taxon>
        <taxon>Mycoplasmopsis</taxon>
    </lineage>
</organism>
<dbReference type="PANTHER" id="PTHR30309:SF0">
    <property type="entry name" value="GLYCEROL-3-PHOSPHATE ACYLTRANSFERASE-RELATED"/>
    <property type="match status" value="1"/>
</dbReference>
<dbReference type="PANTHER" id="PTHR30309">
    <property type="entry name" value="INNER MEMBRANE PROTEIN YGIH"/>
    <property type="match status" value="1"/>
</dbReference>
<feature type="transmembrane region" description="Helical" evidence="10">
    <location>
        <begin position="158"/>
        <end position="180"/>
    </location>
</feature>
<proteinExistence type="inferred from homology"/>
<keyword evidence="8 10" id="KW-0594">Phospholipid biosynthesis</keyword>
<keyword evidence="11" id="KW-0012">Acyltransferase</keyword>
<dbReference type="EC" id="2.3.1.275" evidence="10"/>
<feature type="transmembrane region" description="Helical" evidence="10">
    <location>
        <begin position="96"/>
        <end position="115"/>
    </location>
</feature>
<comment type="similarity">
    <text evidence="10">Belongs to the PlsY family.</text>
</comment>
<evidence type="ECO:0000256" key="1">
    <source>
        <dbReference type="ARBA" id="ARBA00022475"/>
    </source>
</evidence>
<feature type="transmembrane region" description="Helical" evidence="10">
    <location>
        <begin position="192"/>
        <end position="210"/>
    </location>
</feature>
<evidence type="ECO:0000256" key="6">
    <source>
        <dbReference type="ARBA" id="ARBA00023098"/>
    </source>
</evidence>
<keyword evidence="1 10" id="KW-1003">Cell membrane</keyword>
<dbReference type="SMART" id="SM01207">
    <property type="entry name" value="G3P_acyltransf"/>
    <property type="match status" value="1"/>
</dbReference>
<comment type="function">
    <text evidence="10">Catalyzes the transfer of an acyl group from acyl-phosphate (acyl-PO(4)) to glycerol-3-phosphate (G3P) to form lysophosphatidic acid (LPA). This enzyme utilizes acyl-phosphate as fatty acyl donor, but not acyl-CoA or acyl-ACP.</text>
</comment>
<evidence type="ECO:0000256" key="7">
    <source>
        <dbReference type="ARBA" id="ARBA00023136"/>
    </source>
</evidence>
<keyword evidence="7 10" id="KW-0472">Membrane</keyword>
<feature type="transmembrane region" description="Helical" evidence="10">
    <location>
        <begin position="127"/>
        <end position="152"/>
    </location>
</feature>
<evidence type="ECO:0000256" key="2">
    <source>
        <dbReference type="ARBA" id="ARBA00022516"/>
    </source>
</evidence>
<comment type="pathway">
    <text evidence="10">Lipid metabolism; phospholipid metabolism.</text>
</comment>
<dbReference type="Proteomes" id="UP001059576">
    <property type="component" value="Chromosome"/>
</dbReference>
<evidence type="ECO:0000256" key="10">
    <source>
        <dbReference type="HAMAP-Rule" id="MF_01043"/>
    </source>
</evidence>
<comment type="subunit">
    <text evidence="10">Probably interacts with PlsX.</text>
</comment>
<dbReference type="NCBIfam" id="TIGR00023">
    <property type="entry name" value="glycerol-3-phosphate 1-O-acyltransferase PlsY"/>
    <property type="match status" value="1"/>
</dbReference>